<dbReference type="AlphaFoldDB" id="A0AAV7YKI8"/>
<feature type="compositionally biased region" description="Basic and acidic residues" evidence="3">
    <location>
        <begin position="96"/>
        <end position="107"/>
    </location>
</feature>
<evidence type="ECO:0000256" key="1">
    <source>
        <dbReference type="ARBA" id="ARBA00007583"/>
    </source>
</evidence>
<feature type="region of interest" description="Disordered" evidence="3">
    <location>
        <begin position="88"/>
        <end position="110"/>
    </location>
</feature>
<feature type="domain" description="Stealth protein CR3 conserved region 3" evidence="6">
    <location>
        <begin position="391"/>
        <end position="436"/>
    </location>
</feature>
<reference evidence="7" key="1">
    <citation type="submission" date="2022-08" db="EMBL/GenBank/DDBJ databases">
        <title>Novel sulphate-reducing endosymbionts in the free-living metamonad Anaeramoeba.</title>
        <authorList>
            <person name="Jerlstrom-Hultqvist J."/>
            <person name="Cepicka I."/>
            <person name="Gallot-Lavallee L."/>
            <person name="Salas-Leiva D."/>
            <person name="Curtis B.A."/>
            <person name="Zahonova K."/>
            <person name="Pipaliya S."/>
            <person name="Dacks J."/>
            <person name="Roger A.J."/>
        </authorList>
    </citation>
    <scope>NUCLEOTIDE SEQUENCE</scope>
    <source>
        <strain evidence="7">Busselton2</strain>
    </source>
</reference>
<evidence type="ECO:0000259" key="6">
    <source>
        <dbReference type="Pfam" id="PF17102"/>
    </source>
</evidence>
<gene>
    <name evidence="7" type="ORF">M0812_24712</name>
</gene>
<dbReference type="Pfam" id="PF11380">
    <property type="entry name" value="Stealth_CR2"/>
    <property type="match status" value="1"/>
</dbReference>
<proteinExistence type="inferred from homology"/>
<accession>A0AAV7YKI8</accession>
<evidence type="ECO:0000259" key="4">
    <source>
        <dbReference type="Pfam" id="PF11380"/>
    </source>
</evidence>
<dbReference type="GO" id="GO:0005794">
    <property type="term" value="C:Golgi apparatus"/>
    <property type="evidence" value="ECO:0007669"/>
    <property type="project" value="TreeGrafter"/>
</dbReference>
<protein>
    <submittedName>
        <fullName evidence="7">Uncharacterized protein</fullName>
    </submittedName>
</protein>
<dbReference type="PANTHER" id="PTHR24045:SF0">
    <property type="entry name" value="N-ACETYLGLUCOSAMINE-1-PHOSPHOTRANSFERASE SUBUNITS ALPHA_BETA"/>
    <property type="match status" value="1"/>
</dbReference>
<dbReference type="EMBL" id="JANTQA010000057">
    <property type="protein sequence ID" value="KAJ3429366.1"/>
    <property type="molecule type" value="Genomic_DNA"/>
</dbReference>
<evidence type="ECO:0000256" key="3">
    <source>
        <dbReference type="SAM" id="MobiDB-lite"/>
    </source>
</evidence>
<feature type="compositionally biased region" description="Acidic residues" evidence="3">
    <location>
        <begin position="18"/>
        <end position="27"/>
    </location>
</feature>
<dbReference type="GO" id="GO:0003976">
    <property type="term" value="F:UDP-N-acetylglucosamine-lysosomal-enzyme N-acetylglucosaminephosphotransferase activity"/>
    <property type="evidence" value="ECO:0007669"/>
    <property type="project" value="TreeGrafter"/>
</dbReference>
<feature type="domain" description="Stealth protein CR1 conserved region 1" evidence="5">
    <location>
        <begin position="172"/>
        <end position="198"/>
    </location>
</feature>
<sequence length="631" mass="75728">MLVYMNPKTKGPQYIPSDESEEADDEKENAELVLEKKQATIKQKHEEELMESLRILEKEKAKERQIQLQKDKKEKILEIEKKRKKEKKRKLSLLKNKTEHKGTDQKNKKQKPTFWLHQELSWVPEHLRDRKLGSSVLTLPKSLNVEDGKEITYFATDDNIGEKFYSQTNGYPPIDAVVMWVNGSDPLFKQEKNQEMSKFKDCAIDCIYPITTKMNWCCPTQNKQETETRFNNHDELKYVFRSIEENAPWIRKIYLVTNNQIPNWLNIYNKRIEVVLPSEFVKYPDELPTFSSPSLESQLHLIKGVSRFFLYFNDDFFIVNPVWPSDFLTLENEYILRFDWDIQKSDLKLYDKRSKQLSLSYKSDIYEESLKYTDTIFDLTFGKRERKSAVHAPTLIDRDIMERIWSEWPKIIEDTARAKFRLGDQMHYQTTYFNYIRDCWIDYDFCNYFYLNFDLNNDRYFDNDEIKKITKKISQHFDKDENDLYLQITYQINEIQLLENNNENDNYRAHDLDLKVNCTILKKIPIIMDYQTQVNVKAKSRTPNRLYKNKKAFNDVKFSPIYSTKGLQKAFKYINKRFYRFLSINDNFKYDDLYELIEYNNVFTQSLNSLFPKKSQFEFDGGEVNKDLRLD</sequence>
<dbReference type="InterPro" id="IPR031357">
    <property type="entry name" value="Stealth_CR3"/>
</dbReference>
<dbReference type="InterPro" id="IPR031358">
    <property type="entry name" value="Stealth_CR1"/>
</dbReference>
<comment type="similarity">
    <text evidence="1">Belongs to the stealth family.</text>
</comment>
<comment type="caution">
    <text evidence="7">The sequence shown here is derived from an EMBL/GenBank/DDBJ whole genome shotgun (WGS) entry which is preliminary data.</text>
</comment>
<dbReference type="GO" id="GO:0016256">
    <property type="term" value="P:N-glycan processing to lysosome"/>
    <property type="evidence" value="ECO:0007669"/>
    <property type="project" value="TreeGrafter"/>
</dbReference>
<dbReference type="InterPro" id="IPR021520">
    <property type="entry name" value="Stealth_CR2"/>
</dbReference>
<organism evidence="7 8">
    <name type="scientific">Anaeramoeba flamelloides</name>
    <dbReference type="NCBI Taxonomy" id="1746091"/>
    <lineage>
        <taxon>Eukaryota</taxon>
        <taxon>Metamonada</taxon>
        <taxon>Anaeramoebidae</taxon>
        <taxon>Anaeramoeba</taxon>
    </lineage>
</organism>
<evidence type="ECO:0000259" key="5">
    <source>
        <dbReference type="Pfam" id="PF17101"/>
    </source>
</evidence>
<feature type="domain" description="Stealth protein CR2 conserved region 2" evidence="4">
    <location>
        <begin position="229"/>
        <end position="331"/>
    </location>
</feature>
<keyword evidence="2" id="KW-0808">Transferase</keyword>
<dbReference type="GO" id="GO:0046835">
    <property type="term" value="P:carbohydrate phosphorylation"/>
    <property type="evidence" value="ECO:0007669"/>
    <property type="project" value="TreeGrafter"/>
</dbReference>
<evidence type="ECO:0000313" key="8">
    <source>
        <dbReference type="Proteomes" id="UP001146793"/>
    </source>
</evidence>
<dbReference type="PANTHER" id="PTHR24045">
    <property type="match status" value="1"/>
</dbReference>
<dbReference type="Pfam" id="PF17102">
    <property type="entry name" value="Stealth_CR3"/>
    <property type="match status" value="1"/>
</dbReference>
<dbReference type="InterPro" id="IPR047141">
    <property type="entry name" value="Stealth"/>
</dbReference>
<evidence type="ECO:0000256" key="2">
    <source>
        <dbReference type="ARBA" id="ARBA00022679"/>
    </source>
</evidence>
<feature type="region of interest" description="Disordered" evidence="3">
    <location>
        <begin position="1"/>
        <end position="27"/>
    </location>
</feature>
<evidence type="ECO:0000313" key="7">
    <source>
        <dbReference type="EMBL" id="KAJ3429366.1"/>
    </source>
</evidence>
<dbReference type="Pfam" id="PF17101">
    <property type="entry name" value="Stealth_CR1"/>
    <property type="match status" value="1"/>
</dbReference>
<name>A0AAV7YKI8_9EUKA</name>
<dbReference type="Proteomes" id="UP001146793">
    <property type="component" value="Unassembled WGS sequence"/>
</dbReference>